<reference evidence="2 3" key="1">
    <citation type="submission" date="2020-09" db="EMBL/GenBank/DDBJ databases">
        <title>De no assembly of potato wild relative species, Solanum commersonii.</title>
        <authorList>
            <person name="Cho K."/>
        </authorList>
    </citation>
    <scope>NUCLEOTIDE SEQUENCE [LARGE SCALE GENOMIC DNA]</scope>
    <source>
        <strain evidence="2">LZ3.2</strain>
        <tissue evidence="2">Leaf</tissue>
    </source>
</reference>
<dbReference type="EMBL" id="JACXVP010000001">
    <property type="protein sequence ID" value="KAG5631248.1"/>
    <property type="molecule type" value="Genomic_DNA"/>
</dbReference>
<dbReference type="AlphaFoldDB" id="A0A9J6B3P3"/>
<comment type="caution">
    <text evidence="2">The sequence shown here is derived from an EMBL/GenBank/DDBJ whole genome shotgun (WGS) entry which is preliminary data.</text>
</comment>
<protein>
    <submittedName>
        <fullName evidence="2">Uncharacterized protein</fullName>
    </submittedName>
</protein>
<organism evidence="2 3">
    <name type="scientific">Solanum commersonii</name>
    <name type="common">Commerson's wild potato</name>
    <name type="synonym">Commerson's nightshade</name>
    <dbReference type="NCBI Taxonomy" id="4109"/>
    <lineage>
        <taxon>Eukaryota</taxon>
        <taxon>Viridiplantae</taxon>
        <taxon>Streptophyta</taxon>
        <taxon>Embryophyta</taxon>
        <taxon>Tracheophyta</taxon>
        <taxon>Spermatophyta</taxon>
        <taxon>Magnoliopsida</taxon>
        <taxon>eudicotyledons</taxon>
        <taxon>Gunneridae</taxon>
        <taxon>Pentapetalae</taxon>
        <taxon>asterids</taxon>
        <taxon>lamiids</taxon>
        <taxon>Solanales</taxon>
        <taxon>Solanaceae</taxon>
        <taxon>Solanoideae</taxon>
        <taxon>Solaneae</taxon>
        <taxon>Solanum</taxon>
    </lineage>
</organism>
<proteinExistence type="predicted"/>
<sequence length="185" mass="20332">MSPNLVLINTPNLNFCLSSSKTPIQQFKKDVSNMNVHNKSQLTHARINCALKDSNCDSPLSKMLKFTIPASTAIPESHTTLTLTKMNTCMTSPIGLPLFSNQHSFQLNQDQKGLFKACNGAECKGMGFNLFQDHVSKDKAQMGSRKVHTPYKVGHKKRPTGHILGVTTHNVQGKLITQGIGTNIK</sequence>
<evidence type="ECO:0000256" key="1">
    <source>
        <dbReference type="SAM" id="MobiDB-lite"/>
    </source>
</evidence>
<feature type="region of interest" description="Disordered" evidence="1">
    <location>
        <begin position="139"/>
        <end position="161"/>
    </location>
</feature>
<accession>A0A9J6B3P3</accession>
<feature type="compositionally biased region" description="Basic residues" evidence="1">
    <location>
        <begin position="145"/>
        <end position="160"/>
    </location>
</feature>
<gene>
    <name evidence="2" type="ORF">H5410_002965</name>
</gene>
<dbReference type="Proteomes" id="UP000824120">
    <property type="component" value="Chromosome 1"/>
</dbReference>
<evidence type="ECO:0000313" key="2">
    <source>
        <dbReference type="EMBL" id="KAG5631248.1"/>
    </source>
</evidence>
<evidence type="ECO:0000313" key="3">
    <source>
        <dbReference type="Proteomes" id="UP000824120"/>
    </source>
</evidence>
<keyword evidence="3" id="KW-1185">Reference proteome</keyword>
<name>A0A9J6B3P3_SOLCO</name>